<organism evidence="6 7">
    <name type="scientific">Candidatus Magnetoglobus multicellularis str. Araruama</name>
    <dbReference type="NCBI Taxonomy" id="890399"/>
    <lineage>
        <taxon>Bacteria</taxon>
        <taxon>Pseudomonadati</taxon>
        <taxon>Thermodesulfobacteriota</taxon>
        <taxon>Desulfobacteria</taxon>
        <taxon>Desulfobacterales</taxon>
        <taxon>Desulfobacteraceae</taxon>
        <taxon>Candidatus Magnetoglobus</taxon>
    </lineage>
</organism>
<dbReference type="GO" id="GO:0051536">
    <property type="term" value="F:iron-sulfur cluster binding"/>
    <property type="evidence" value="ECO:0007669"/>
    <property type="project" value="UniProtKB-KW"/>
</dbReference>
<evidence type="ECO:0000313" key="7">
    <source>
        <dbReference type="Proteomes" id="UP000189670"/>
    </source>
</evidence>
<feature type="domain" description="ATPase BadF/BadG/BcrA/BcrD type" evidence="5">
    <location>
        <begin position="6"/>
        <end position="255"/>
    </location>
</feature>
<dbReference type="InterPro" id="IPR051805">
    <property type="entry name" value="Dehydratase_Activator_Redct"/>
</dbReference>
<dbReference type="Proteomes" id="UP000189670">
    <property type="component" value="Unassembled WGS sequence"/>
</dbReference>
<keyword evidence="2" id="KW-0479">Metal-binding</keyword>
<evidence type="ECO:0000313" key="6">
    <source>
        <dbReference type="EMBL" id="ETR73155.1"/>
    </source>
</evidence>
<keyword evidence="3" id="KW-0408">Iron</keyword>
<dbReference type="PANTHER" id="PTHR32329">
    <property type="entry name" value="BIFUNCTIONAL PROTEIN [INCLUDES 2-HYDROXYACYL-COA DEHYDRATASE (N-TER) AND ITS ACTIVATOR DOMAIN (C_TERM)-RELATED"/>
    <property type="match status" value="1"/>
</dbReference>
<dbReference type="GO" id="GO:0046872">
    <property type="term" value="F:metal ion binding"/>
    <property type="evidence" value="ECO:0007669"/>
    <property type="project" value="UniProtKB-KW"/>
</dbReference>
<dbReference type="EMBL" id="ATBP01000082">
    <property type="protein sequence ID" value="ETR73155.1"/>
    <property type="molecule type" value="Genomic_DNA"/>
</dbReference>
<dbReference type="InterPro" id="IPR002731">
    <property type="entry name" value="ATPase_BadF"/>
</dbReference>
<accession>A0A1V1PEQ6</accession>
<evidence type="ECO:0000256" key="4">
    <source>
        <dbReference type="ARBA" id="ARBA00023014"/>
    </source>
</evidence>
<evidence type="ECO:0000256" key="1">
    <source>
        <dbReference type="ARBA" id="ARBA00001966"/>
    </source>
</evidence>
<reference evidence="7" key="1">
    <citation type="submission" date="2012-11" db="EMBL/GenBank/DDBJ databases">
        <authorList>
            <person name="Lucero-Rivera Y.E."/>
            <person name="Tovar-Ramirez D."/>
        </authorList>
    </citation>
    <scope>NUCLEOTIDE SEQUENCE [LARGE SCALE GENOMIC DNA]</scope>
    <source>
        <strain evidence="7">Araruama</strain>
    </source>
</reference>
<keyword evidence="4" id="KW-0411">Iron-sulfur</keyword>
<dbReference type="InterPro" id="IPR008275">
    <property type="entry name" value="CoA_E_activase_dom"/>
</dbReference>
<dbReference type="AlphaFoldDB" id="A0A1V1PEQ6"/>
<evidence type="ECO:0000256" key="2">
    <source>
        <dbReference type="ARBA" id="ARBA00022723"/>
    </source>
</evidence>
<dbReference type="InterPro" id="IPR043129">
    <property type="entry name" value="ATPase_NBD"/>
</dbReference>
<sequence>MSIAAGIDVGSLSTKAVIIKSNKIIGFAIIKSGPKPVESANKVMEQLLNQTGIVQSDIKRAVGTGYGREKITFIDNAISEISCHAKGAQFFVSSARTIIDIGGQDCKVIKLDQDGNIIKFITNDKCASGTGRFLDVMAQVMNIDVSELGKLSQKSTKPISFASICTVWAQADVIKHINSRRPAEDICAGINAAMANRVSMMTNAIKVEKDICMTGGVAKNQGVVKALSSILGCKIKRIKKADPQLIGAIGAALFAQEKI</sequence>
<proteinExistence type="predicted"/>
<dbReference type="Gene3D" id="3.30.420.40">
    <property type="match status" value="2"/>
</dbReference>
<dbReference type="Pfam" id="PF01869">
    <property type="entry name" value="BcrAD_BadFG"/>
    <property type="match status" value="1"/>
</dbReference>
<dbReference type="CDD" id="cd24036">
    <property type="entry name" value="ASKHA_NBD_BcrAD_BadFG_HgdC_HadI"/>
    <property type="match status" value="1"/>
</dbReference>
<gene>
    <name evidence="6" type="ORF">OMM_01159</name>
</gene>
<dbReference type="PANTHER" id="PTHR32329:SF2">
    <property type="entry name" value="BIFUNCTIONAL PROTEIN [INCLUDES 2-HYDROXYACYL-COA DEHYDRATASE (N-TER) AND ITS ACTIVATOR DOMAIN (C_TERM)"/>
    <property type="match status" value="1"/>
</dbReference>
<evidence type="ECO:0000259" key="5">
    <source>
        <dbReference type="Pfam" id="PF01869"/>
    </source>
</evidence>
<dbReference type="SUPFAM" id="SSF53067">
    <property type="entry name" value="Actin-like ATPase domain"/>
    <property type="match status" value="1"/>
</dbReference>
<comment type="cofactor">
    <cofactor evidence="1">
        <name>[4Fe-4S] cluster</name>
        <dbReference type="ChEBI" id="CHEBI:49883"/>
    </cofactor>
</comment>
<comment type="caution">
    <text evidence="6">The sequence shown here is derived from an EMBL/GenBank/DDBJ whole genome shotgun (WGS) entry which is preliminary data.</text>
</comment>
<name>A0A1V1PEQ6_9BACT</name>
<evidence type="ECO:0000256" key="3">
    <source>
        <dbReference type="ARBA" id="ARBA00023004"/>
    </source>
</evidence>
<dbReference type="NCBIfam" id="TIGR00241">
    <property type="entry name" value="CoA_E_activ"/>
    <property type="match status" value="1"/>
</dbReference>
<protein>
    <submittedName>
        <fullName evidence="6">CoA-substrate-specific enzyme activase</fullName>
    </submittedName>
</protein>